<dbReference type="EMBL" id="JAPYYP010000008">
    <property type="protein sequence ID" value="MDA5108416.1"/>
    <property type="molecule type" value="Genomic_DNA"/>
</dbReference>
<evidence type="ECO:0000313" key="1">
    <source>
        <dbReference type="EMBL" id="MDA5108416.1"/>
    </source>
</evidence>
<name>A0A9X3TPJ3_9BACL</name>
<organism evidence="1 2">
    <name type="scientific">Brevibacillus thermoruber</name>
    <dbReference type="NCBI Taxonomy" id="33942"/>
    <lineage>
        <taxon>Bacteria</taxon>
        <taxon>Bacillati</taxon>
        <taxon>Bacillota</taxon>
        <taxon>Bacilli</taxon>
        <taxon>Bacillales</taxon>
        <taxon>Paenibacillaceae</taxon>
        <taxon>Brevibacillus</taxon>
    </lineage>
</organism>
<sequence length="74" mass="8044">MQAVGKLIFSLFTILLGLGLLGSIIYQGFGPSIQQQANDQGNQISSMRNNPMEGTVDIRAITGTEDESRADTWK</sequence>
<protein>
    <submittedName>
        <fullName evidence="1">Uncharacterized protein</fullName>
    </submittedName>
</protein>
<reference evidence="1" key="1">
    <citation type="submission" date="2022-12" db="EMBL/GenBank/DDBJ databases">
        <title>Draft genome sequence of the thermophilic strain Brevibacillus thermoruber HT42, isolated from Los Humeros, Puebla, Mexico, with biotechnological potential.</title>
        <authorList>
            <person name="Lara Sanchez J."/>
            <person name="Solis Palacios R."/>
            <person name="Bustos Baena A.S."/>
            <person name="Ruz Baez A.E."/>
            <person name="Espinosa Luna G."/>
            <person name="Oliart Ros R.M."/>
        </authorList>
    </citation>
    <scope>NUCLEOTIDE SEQUENCE</scope>
    <source>
        <strain evidence="1">HT42</strain>
    </source>
</reference>
<dbReference type="AlphaFoldDB" id="A0A9X3TPJ3"/>
<keyword evidence="2" id="KW-1185">Reference proteome</keyword>
<dbReference type="Proteomes" id="UP001151071">
    <property type="component" value="Unassembled WGS sequence"/>
</dbReference>
<comment type="caution">
    <text evidence="1">The sequence shown here is derived from an EMBL/GenBank/DDBJ whole genome shotgun (WGS) entry which is preliminary data.</text>
</comment>
<accession>A0A9X3TPJ3</accession>
<gene>
    <name evidence="1" type="ORF">O3V59_08585</name>
</gene>
<dbReference type="RefSeq" id="WP_271139925.1">
    <property type="nucleotide sequence ID" value="NZ_JAPYYP010000008.1"/>
</dbReference>
<proteinExistence type="predicted"/>
<evidence type="ECO:0000313" key="2">
    <source>
        <dbReference type="Proteomes" id="UP001151071"/>
    </source>
</evidence>